<dbReference type="EMBL" id="SEYY01020469">
    <property type="protein sequence ID" value="KAB7497292.1"/>
    <property type="molecule type" value="Genomic_DNA"/>
</dbReference>
<keyword evidence="2" id="KW-1185">Reference proteome</keyword>
<name>A0A5N5STD6_9CRUS</name>
<dbReference type="Proteomes" id="UP000326759">
    <property type="component" value="Unassembled WGS sequence"/>
</dbReference>
<sequence>GHIPGKNFECGKSSVVIYYDDKLKNFKKNCRYIPHSEALKEFEKARTVSSRSIVPEPILLSRIDHVVLLSPSFLEHLLDKPDLINNSTFA</sequence>
<organism evidence="1 2">
    <name type="scientific">Armadillidium nasatum</name>
    <dbReference type="NCBI Taxonomy" id="96803"/>
    <lineage>
        <taxon>Eukaryota</taxon>
        <taxon>Metazoa</taxon>
        <taxon>Ecdysozoa</taxon>
        <taxon>Arthropoda</taxon>
        <taxon>Crustacea</taxon>
        <taxon>Multicrustacea</taxon>
        <taxon>Malacostraca</taxon>
        <taxon>Eumalacostraca</taxon>
        <taxon>Peracarida</taxon>
        <taxon>Isopoda</taxon>
        <taxon>Oniscidea</taxon>
        <taxon>Crinocheta</taxon>
        <taxon>Armadillidiidae</taxon>
        <taxon>Armadillidium</taxon>
    </lineage>
</organism>
<protein>
    <submittedName>
        <fullName evidence="1">Uncharacterized protein</fullName>
    </submittedName>
</protein>
<proteinExistence type="predicted"/>
<dbReference type="OrthoDB" id="10275003at2759"/>
<feature type="non-terminal residue" evidence="1">
    <location>
        <position position="1"/>
    </location>
</feature>
<gene>
    <name evidence="1" type="ORF">Anas_01332</name>
</gene>
<dbReference type="AlphaFoldDB" id="A0A5N5STD6"/>
<reference evidence="1 2" key="1">
    <citation type="journal article" date="2019" name="PLoS Biol.">
        <title>Sex chromosomes control vertical transmission of feminizing Wolbachia symbionts in an isopod.</title>
        <authorList>
            <person name="Becking T."/>
            <person name="Chebbi M.A."/>
            <person name="Giraud I."/>
            <person name="Moumen B."/>
            <person name="Laverre T."/>
            <person name="Caubet Y."/>
            <person name="Peccoud J."/>
            <person name="Gilbert C."/>
            <person name="Cordaux R."/>
        </authorList>
    </citation>
    <scope>NUCLEOTIDE SEQUENCE [LARGE SCALE GENOMIC DNA]</scope>
    <source>
        <strain evidence="1">ANa2</strain>
        <tissue evidence="1">Whole body excluding digestive tract and cuticle</tissue>
    </source>
</reference>
<evidence type="ECO:0000313" key="2">
    <source>
        <dbReference type="Proteomes" id="UP000326759"/>
    </source>
</evidence>
<evidence type="ECO:0000313" key="1">
    <source>
        <dbReference type="EMBL" id="KAB7497292.1"/>
    </source>
</evidence>
<comment type="caution">
    <text evidence="1">The sequence shown here is derived from an EMBL/GenBank/DDBJ whole genome shotgun (WGS) entry which is preliminary data.</text>
</comment>
<accession>A0A5N5STD6</accession>